<name>A0ABR9RTI0_9ACTN</name>
<feature type="transmembrane region" description="Helical" evidence="1">
    <location>
        <begin position="271"/>
        <end position="290"/>
    </location>
</feature>
<dbReference type="Proteomes" id="UP000756387">
    <property type="component" value="Unassembled WGS sequence"/>
</dbReference>
<accession>A0ABR9RTI0</accession>
<feature type="transmembrane region" description="Helical" evidence="1">
    <location>
        <begin position="90"/>
        <end position="110"/>
    </location>
</feature>
<keyword evidence="1" id="KW-0472">Membrane</keyword>
<evidence type="ECO:0000256" key="1">
    <source>
        <dbReference type="SAM" id="Phobius"/>
    </source>
</evidence>
<feature type="transmembrane region" description="Helical" evidence="1">
    <location>
        <begin position="131"/>
        <end position="156"/>
    </location>
</feature>
<proteinExistence type="predicted"/>
<comment type="caution">
    <text evidence="2">The sequence shown here is derived from an EMBL/GenBank/DDBJ whole genome shotgun (WGS) entry which is preliminary data.</text>
</comment>
<evidence type="ECO:0000313" key="2">
    <source>
        <dbReference type="EMBL" id="MBE7324889.1"/>
    </source>
</evidence>
<dbReference type="EMBL" id="JADCSA010000008">
    <property type="protein sequence ID" value="MBE7324889.1"/>
    <property type="molecule type" value="Genomic_DNA"/>
</dbReference>
<dbReference type="RefSeq" id="WP_193638229.1">
    <property type="nucleotide sequence ID" value="NZ_JADCSA010000008.1"/>
</dbReference>
<gene>
    <name evidence="2" type="ORF">IEQ44_09495</name>
</gene>
<reference evidence="2 3" key="1">
    <citation type="submission" date="2020-10" db="EMBL/GenBank/DDBJ databases">
        <title>Nocardioides sp. isolated from sludge.</title>
        <authorList>
            <person name="Zhang X."/>
        </authorList>
    </citation>
    <scope>NUCLEOTIDE SEQUENCE [LARGE SCALE GENOMIC DNA]</scope>
    <source>
        <strain evidence="2 3">Y6</strain>
    </source>
</reference>
<protein>
    <submittedName>
        <fullName evidence="2">ABC transporter permease</fullName>
    </submittedName>
</protein>
<sequence length="298" mass="30732">MADPRSDTAPRGVIHDIGYRSYQGPREGDGRIALALYVTALRHAFGLGRSGRSKVLPVILVVLAMLPAVVMVGVLAFVGADEPLLSPLGYTNAVQVLVSIFAAAQAPVIFSRDLRSRSIALYLARPLGAATFALARLAALVTAILLFVLVPQLLLFAGGLLAGLDVGEETLALLEALPVDLLIATLLGSITGLVASIALRRGFAVVSSVLVLVVLHTVVTSIQFVTAETSASDTIGQLAGLLSPWAIVNGVTDVLDAGVESATPPEGAAMVALYVAVALLVVAACAAGLVQRFRKAGR</sequence>
<evidence type="ECO:0000313" key="3">
    <source>
        <dbReference type="Proteomes" id="UP000756387"/>
    </source>
</evidence>
<feature type="transmembrane region" description="Helical" evidence="1">
    <location>
        <begin position="176"/>
        <end position="195"/>
    </location>
</feature>
<keyword evidence="3" id="KW-1185">Reference proteome</keyword>
<organism evidence="2 3">
    <name type="scientific">Nocardioides malaquae</name>
    <dbReference type="NCBI Taxonomy" id="2773426"/>
    <lineage>
        <taxon>Bacteria</taxon>
        <taxon>Bacillati</taxon>
        <taxon>Actinomycetota</taxon>
        <taxon>Actinomycetes</taxon>
        <taxon>Propionibacteriales</taxon>
        <taxon>Nocardioidaceae</taxon>
        <taxon>Nocardioides</taxon>
    </lineage>
</organism>
<keyword evidence="1" id="KW-0812">Transmembrane</keyword>
<feature type="transmembrane region" description="Helical" evidence="1">
    <location>
        <begin position="55"/>
        <end position="78"/>
    </location>
</feature>
<keyword evidence="1" id="KW-1133">Transmembrane helix</keyword>
<feature type="transmembrane region" description="Helical" evidence="1">
    <location>
        <begin position="202"/>
        <end position="225"/>
    </location>
</feature>